<keyword evidence="3 5" id="KW-0732">Signal</keyword>
<dbReference type="Gene3D" id="2.160.20.10">
    <property type="entry name" value="Single-stranded right-handed beta-helix, Pectin lyase-like"/>
    <property type="match status" value="2"/>
</dbReference>
<evidence type="ECO:0000313" key="9">
    <source>
        <dbReference type="Proteomes" id="UP001221838"/>
    </source>
</evidence>
<keyword evidence="9" id="KW-1185">Reference proteome</keyword>
<dbReference type="PANTHER" id="PTHR40088">
    <property type="entry name" value="PECTATE LYASE (EUROFUNG)"/>
    <property type="match status" value="1"/>
</dbReference>
<dbReference type="PANTHER" id="PTHR40088:SF2">
    <property type="entry name" value="SECRETED SUGAR HYDROLASE"/>
    <property type="match status" value="1"/>
</dbReference>
<protein>
    <submittedName>
        <fullName evidence="8">Right-handed parallel beta-helix repeat-containing protein</fullName>
    </submittedName>
</protein>
<evidence type="ECO:0000256" key="4">
    <source>
        <dbReference type="SAM" id="MobiDB-lite"/>
    </source>
</evidence>
<organism evidence="8 9">
    <name type="scientific">Stigmatella ashevillensis</name>
    <dbReference type="NCBI Taxonomy" id="2995309"/>
    <lineage>
        <taxon>Bacteria</taxon>
        <taxon>Pseudomonadati</taxon>
        <taxon>Myxococcota</taxon>
        <taxon>Myxococcia</taxon>
        <taxon>Myxococcales</taxon>
        <taxon>Cystobacterineae</taxon>
        <taxon>Archangiaceae</taxon>
        <taxon>Stigmatella</taxon>
    </lineage>
</organism>
<feature type="signal peptide" evidence="5">
    <location>
        <begin position="1"/>
        <end position="20"/>
    </location>
</feature>
<evidence type="ECO:0000256" key="1">
    <source>
        <dbReference type="ARBA" id="ARBA00004613"/>
    </source>
</evidence>
<comment type="subcellular location">
    <subcellularLocation>
        <location evidence="1">Secreted</location>
    </subcellularLocation>
</comment>
<dbReference type="Pfam" id="PF07602">
    <property type="entry name" value="DUF1565"/>
    <property type="match status" value="1"/>
</dbReference>
<dbReference type="InterPro" id="IPR011459">
    <property type="entry name" value="DUF1565"/>
</dbReference>
<name>A0ABT5DKA5_9BACT</name>
<sequence>MHFRSALVAFGSAVICAWLASCGKAEMTQQEHGFRPDGTGTVQVPAPGGGATTPLPADPAPLPPPTPPADPPSPGPVPEVPVPPEAEEPPPPPSPPEFSRILWVSPQGADSAEGSQTRPFRTVAKALSQVRPGEAVFLETGTYSERLKLEERGGSADQFLTVKAAPGATPLFKGGAGSGTPMIDVRGAYWRIEGLTVDMAGDKAFAVFWRGKGAHHGILRDSTLKNGTEGAGISIAESASDVLVEGNEIHHFQKSGEDSHGVVVQTTARNVVVRGNNIHHNSGDGVQCLGPEGGATLAGTPFDNLLVEDNELHENRENGVDIKTCTHITLSHNTIWGHRRTSTSAGEGVVVHMSASDVSVEDNVLRANGQGIVVGGVRVGAPPTRITVRRNLVLDGDGTDDNDGFGIRVDTATDVKVQHNTVWNMPGPCLVFGHGTSGPLKTLDLRNNVLAGCAITLRAGDDRSGVVMDSNLYFRSGGKAVFRRESEDLDLAEWQDVSGLDAHSVEQAPVFTDVDSEDFTPGPASPARDTGVALGLPFCGQAPDRGAREADCP</sequence>
<feature type="region of interest" description="Disordered" evidence="4">
    <location>
        <begin position="30"/>
        <end position="101"/>
    </location>
</feature>
<evidence type="ECO:0000259" key="6">
    <source>
        <dbReference type="Pfam" id="PF07602"/>
    </source>
</evidence>
<accession>A0ABT5DKA5</accession>
<feature type="chain" id="PRO_5046626949" evidence="5">
    <location>
        <begin position="21"/>
        <end position="553"/>
    </location>
</feature>
<dbReference type="Pfam" id="PF13229">
    <property type="entry name" value="Beta_helix"/>
    <property type="match status" value="1"/>
</dbReference>
<dbReference type="Proteomes" id="UP001221838">
    <property type="component" value="Unassembled WGS sequence"/>
</dbReference>
<dbReference type="PROSITE" id="PS51257">
    <property type="entry name" value="PROKAR_LIPOPROTEIN"/>
    <property type="match status" value="1"/>
</dbReference>
<comment type="caution">
    <text evidence="8">The sequence shown here is derived from an EMBL/GenBank/DDBJ whole genome shotgun (WGS) entry which is preliminary data.</text>
</comment>
<evidence type="ECO:0000313" key="8">
    <source>
        <dbReference type="EMBL" id="MDC0712801.1"/>
    </source>
</evidence>
<dbReference type="InterPro" id="IPR006626">
    <property type="entry name" value="PbH1"/>
</dbReference>
<dbReference type="InterPro" id="IPR039448">
    <property type="entry name" value="Beta_helix"/>
</dbReference>
<reference evidence="8 9" key="1">
    <citation type="submission" date="2022-11" db="EMBL/GenBank/DDBJ databases">
        <title>Minimal conservation of predation-associated metabolite biosynthetic gene clusters underscores biosynthetic potential of Myxococcota including descriptions for ten novel species: Archangium lansinium sp. nov., Myxococcus landrumus sp. nov., Nannocystis bai.</title>
        <authorList>
            <person name="Ahearne A."/>
            <person name="Stevens C."/>
            <person name="Dowd S."/>
        </authorList>
    </citation>
    <scope>NUCLEOTIDE SEQUENCE [LARGE SCALE GENOMIC DNA]</scope>
    <source>
        <strain evidence="8 9">NCWAL01</strain>
    </source>
</reference>
<feature type="domain" description="DUF1565" evidence="6">
    <location>
        <begin position="107"/>
        <end position="147"/>
    </location>
</feature>
<proteinExistence type="predicted"/>
<keyword evidence="2" id="KW-0964">Secreted</keyword>
<dbReference type="EMBL" id="JAQNDM010000002">
    <property type="protein sequence ID" value="MDC0712801.1"/>
    <property type="molecule type" value="Genomic_DNA"/>
</dbReference>
<feature type="domain" description="Right handed beta helix" evidence="7">
    <location>
        <begin position="191"/>
        <end position="364"/>
    </location>
</feature>
<dbReference type="InterPro" id="IPR052052">
    <property type="entry name" value="Polysaccharide_Lyase_9"/>
</dbReference>
<gene>
    <name evidence="8" type="ORF">POL68_30350</name>
</gene>
<dbReference type="SUPFAM" id="SSF51126">
    <property type="entry name" value="Pectin lyase-like"/>
    <property type="match status" value="1"/>
</dbReference>
<evidence type="ECO:0000259" key="7">
    <source>
        <dbReference type="Pfam" id="PF13229"/>
    </source>
</evidence>
<dbReference type="SMART" id="SM00710">
    <property type="entry name" value="PbH1"/>
    <property type="match status" value="8"/>
</dbReference>
<feature type="compositionally biased region" description="Pro residues" evidence="4">
    <location>
        <begin position="56"/>
        <end position="96"/>
    </location>
</feature>
<dbReference type="InterPro" id="IPR011050">
    <property type="entry name" value="Pectin_lyase_fold/virulence"/>
</dbReference>
<evidence type="ECO:0000256" key="3">
    <source>
        <dbReference type="ARBA" id="ARBA00022729"/>
    </source>
</evidence>
<evidence type="ECO:0000256" key="2">
    <source>
        <dbReference type="ARBA" id="ARBA00022525"/>
    </source>
</evidence>
<evidence type="ECO:0000256" key="5">
    <source>
        <dbReference type="SAM" id="SignalP"/>
    </source>
</evidence>
<dbReference type="RefSeq" id="WP_272142942.1">
    <property type="nucleotide sequence ID" value="NZ_JAQNDM010000002.1"/>
</dbReference>
<dbReference type="InterPro" id="IPR012334">
    <property type="entry name" value="Pectin_lyas_fold"/>
</dbReference>